<evidence type="ECO:0000313" key="2">
    <source>
        <dbReference type="EMBL" id="RSH93902.1"/>
    </source>
</evidence>
<organism evidence="2 3">
    <name type="scientific">Saitozyma podzolica</name>
    <dbReference type="NCBI Taxonomy" id="1890683"/>
    <lineage>
        <taxon>Eukaryota</taxon>
        <taxon>Fungi</taxon>
        <taxon>Dikarya</taxon>
        <taxon>Basidiomycota</taxon>
        <taxon>Agaricomycotina</taxon>
        <taxon>Tremellomycetes</taxon>
        <taxon>Tremellales</taxon>
        <taxon>Trimorphomycetaceae</taxon>
        <taxon>Saitozyma</taxon>
    </lineage>
</organism>
<feature type="compositionally biased region" description="Basic and acidic residues" evidence="1">
    <location>
        <begin position="228"/>
        <end position="240"/>
    </location>
</feature>
<evidence type="ECO:0000313" key="3">
    <source>
        <dbReference type="Proteomes" id="UP000279259"/>
    </source>
</evidence>
<sequence length="252" mass="27595">MPIKSPEVLVPSAKAWRAWLSKNHSTVPLIWLVVVRPPSTKAAAKGSTSEPISITTLTPSEALDEALCFGWVDSGGGRRDEATQTHYLRFTPGRAHSAWSLRNTRHVERLEGEGRLAPPGLQAIRIARETGMWAAAYSSDPPSDLAKAVRDGGARVKKRWGEMKQGEKYQLYVRLGSVPMPSERRSKRINAIIDLLREDKDEGADKAKGEEGHEGEAGCRGAASGPVRGRDITSDTEGTRRRSARLSGMHPR</sequence>
<evidence type="ECO:0000256" key="1">
    <source>
        <dbReference type="SAM" id="MobiDB-lite"/>
    </source>
</evidence>
<accession>A0A427YS60</accession>
<dbReference type="EMBL" id="RSCD01000003">
    <property type="protein sequence ID" value="RSH93902.1"/>
    <property type="molecule type" value="Genomic_DNA"/>
</dbReference>
<feature type="region of interest" description="Disordered" evidence="1">
    <location>
        <begin position="202"/>
        <end position="252"/>
    </location>
</feature>
<name>A0A427YS60_9TREE</name>
<protein>
    <submittedName>
        <fullName evidence="2">Uncharacterized protein</fullName>
    </submittedName>
</protein>
<dbReference type="Proteomes" id="UP000279259">
    <property type="component" value="Unassembled WGS sequence"/>
</dbReference>
<dbReference type="STRING" id="1890683.A0A427YS60"/>
<reference evidence="2 3" key="1">
    <citation type="submission" date="2018-11" db="EMBL/GenBank/DDBJ databases">
        <title>Genome sequence of Saitozyma podzolica DSM 27192.</title>
        <authorList>
            <person name="Aliyu H."/>
            <person name="Gorte O."/>
            <person name="Ochsenreither K."/>
        </authorList>
    </citation>
    <scope>NUCLEOTIDE SEQUENCE [LARGE SCALE GENOMIC DNA]</scope>
    <source>
        <strain evidence="2 3">DSM 27192</strain>
    </source>
</reference>
<proteinExistence type="predicted"/>
<gene>
    <name evidence="2" type="ORF">EHS25_006554</name>
</gene>
<dbReference type="OrthoDB" id="10263401at2759"/>
<dbReference type="AlphaFoldDB" id="A0A427YS60"/>
<comment type="caution">
    <text evidence="2">The sequence shown here is derived from an EMBL/GenBank/DDBJ whole genome shotgun (WGS) entry which is preliminary data.</text>
</comment>
<keyword evidence="3" id="KW-1185">Reference proteome</keyword>
<feature type="compositionally biased region" description="Basic and acidic residues" evidence="1">
    <location>
        <begin position="202"/>
        <end position="217"/>
    </location>
</feature>